<evidence type="ECO:0000259" key="10">
    <source>
        <dbReference type="Pfam" id="PF12821"/>
    </source>
</evidence>
<evidence type="ECO:0000259" key="9">
    <source>
        <dbReference type="Pfam" id="PF06738"/>
    </source>
</evidence>
<dbReference type="InterPro" id="IPR010619">
    <property type="entry name" value="ThrE-like_N"/>
</dbReference>
<evidence type="ECO:0000256" key="6">
    <source>
        <dbReference type="ARBA" id="ARBA00034125"/>
    </source>
</evidence>
<dbReference type="RefSeq" id="WP_094393540.1">
    <property type="nucleotide sequence ID" value="NZ_CP059343.1"/>
</dbReference>
<feature type="domain" description="Threonine/serine exporter-like N-terminal" evidence="9">
    <location>
        <begin position="353"/>
        <end position="540"/>
    </location>
</feature>
<dbReference type="PANTHER" id="PTHR34390:SF2">
    <property type="entry name" value="SUCCINATE TRANSPORTER SUBUNIT YJJP-RELATED"/>
    <property type="match status" value="1"/>
</dbReference>
<evidence type="ECO:0000256" key="2">
    <source>
        <dbReference type="ARBA" id="ARBA00022475"/>
    </source>
</evidence>
<evidence type="ECO:0000256" key="1">
    <source>
        <dbReference type="ARBA" id="ARBA00004651"/>
    </source>
</evidence>
<dbReference type="PANTHER" id="PTHR34390">
    <property type="entry name" value="UPF0442 PROTEIN YJJB-RELATED"/>
    <property type="match status" value="1"/>
</dbReference>
<keyword evidence="2" id="KW-1003">Cell membrane</keyword>
<accession>A0A7D7Q438</accession>
<protein>
    <recommendedName>
        <fullName evidence="13">Inner membrane protein YjjP</fullName>
    </recommendedName>
</protein>
<feature type="region of interest" description="Disordered" evidence="7">
    <location>
        <begin position="1"/>
        <end position="110"/>
    </location>
</feature>
<dbReference type="GO" id="GO:0015744">
    <property type="term" value="P:succinate transport"/>
    <property type="evidence" value="ECO:0007669"/>
    <property type="project" value="TreeGrafter"/>
</dbReference>
<dbReference type="Proteomes" id="UP000216825">
    <property type="component" value="Chromosome"/>
</dbReference>
<reference evidence="11 12" key="2">
    <citation type="submission" date="2020-07" db="EMBL/GenBank/DDBJ databases">
        <title>Genome of starter culture bacteria Kocuria salsicia reveals its technological properties and safety for usage in meat industry.</title>
        <authorList>
            <person name="Michael M."/>
            <person name="Konstantin K."/>
            <person name="Evgenii K."/>
            <person name="Galina S."/>
            <person name="Oksana K."/>
            <person name="Andrei L."/>
        </authorList>
    </citation>
    <scope>NUCLEOTIDE SEQUENCE [LARGE SCALE GENOMIC DNA]</scope>
    <source>
        <strain evidence="11 12">80</strain>
    </source>
</reference>
<name>A0A7D7Q438_KOCVA</name>
<feature type="compositionally biased region" description="Low complexity" evidence="7">
    <location>
        <begin position="54"/>
        <end position="76"/>
    </location>
</feature>
<feature type="transmembrane region" description="Helical" evidence="8">
    <location>
        <begin position="587"/>
        <end position="607"/>
    </location>
</feature>
<dbReference type="Pfam" id="PF12821">
    <property type="entry name" value="ThrE_2"/>
    <property type="match status" value="1"/>
</dbReference>
<dbReference type="Pfam" id="PF06738">
    <property type="entry name" value="ThrE"/>
    <property type="match status" value="2"/>
</dbReference>
<feature type="transmembrane region" description="Helical" evidence="8">
    <location>
        <begin position="562"/>
        <end position="580"/>
    </location>
</feature>
<keyword evidence="4 8" id="KW-1133">Transmembrane helix</keyword>
<evidence type="ECO:0000256" key="5">
    <source>
        <dbReference type="ARBA" id="ARBA00023136"/>
    </source>
</evidence>
<keyword evidence="12" id="KW-1185">Reference proteome</keyword>
<evidence type="ECO:0000256" key="8">
    <source>
        <dbReference type="SAM" id="Phobius"/>
    </source>
</evidence>
<feature type="region of interest" description="Disordered" evidence="7">
    <location>
        <begin position="293"/>
        <end position="355"/>
    </location>
</feature>
<evidence type="ECO:0000313" key="11">
    <source>
        <dbReference type="EMBL" id="QMS56542.1"/>
    </source>
</evidence>
<feature type="compositionally biased region" description="Gly residues" evidence="7">
    <location>
        <begin position="22"/>
        <end position="36"/>
    </location>
</feature>
<evidence type="ECO:0000256" key="4">
    <source>
        <dbReference type="ARBA" id="ARBA00022989"/>
    </source>
</evidence>
<feature type="transmembrane region" description="Helical" evidence="8">
    <location>
        <begin position="675"/>
        <end position="696"/>
    </location>
</feature>
<organism evidence="11 12">
    <name type="scientific">Kocuria varians</name>
    <name type="common">Micrococcus varians</name>
    <dbReference type="NCBI Taxonomy" id="1272"/>
    <lineage>
        <taxon>Bacteria</taxon>
        <taxon>Bacillati</taxon>
        <taxon>Actinomycetota</taxon>
        <taxon>Actinomycetes</taxon>
        <taxon>Micrococcales</taxon>
        <taxon>Micrococcaceae</taxon>
        <taxon>Kocuria</taxon>
    </lineage>
</organism>
<feature type="compositionally biased region" description="Basic and acidic residues" evidence="7">
    <location>
        <begin position="339"/>
        <end position="348"/>
    </location>
</feature>
<feature type="transmembrane region" description="Helical" evidence="8">
    <location>
        <begin position="409"/>
        <end position="437"/>
    </location>
</feature>
<feature type="region of interest" description="Disordered" evidence="7">
    <location>
        <begin position="124"/>
        <end position="187"/>
    </location>
</feature>
<feature type="transmembrane region" description="Helical" evidence="8">
    <location>
        <begin position="638"/>
        <end position="655"/>
    </location>
</feature>
<comment type="subcellular location">
    <subcellularLocation>
        <location evidence="1">Cell membrane</location>
        <topology evidence="1">Multi-pass membrane protein</topology>
    </subcellularLocation>
</comment>
<keyword evidence="5 8" id="KW-0472">Membrane</keyword>
<feature type="transmembrane region" description="Helical" evidence="8">
    <location>
        <begin position="483"/>
        <end position="499"/>
    </location>
</feature>
<dbReference type="EMBL" id="CP059343">
    <property type="protein sequence ID" value="QMS56542.1"/>
    <property type="molecule type" value="Genomic_DNA"/>
</dbReference>
<dbReference type="KEGG" id="kvr:CIB50_0001252"/>
<evidence type="ECO:0000313" key="12">
    <source>
        <dbReference type="Proteomes" id="UP000216825"/>
    </source>
</evidence>
<feature type="domain" description="Threonine/Serine exporter ThrE" evidence="10">
    <location>
        <begin position="566"/>
        <end position="693"/>
    </location>
</feature>
<evidence type="ECO:0000256" key="3">
    <source>
        <dbReference type="ARBA" id="ARBA00022692"/>
    </source>
</evidence>
<feature type="domain" description="Threonine/serine exporter-like N-terminal" evidence="9">
    <location>
        <begin position="238"/>
        <end position="292"/>
    </location>
</feature>
<dbReference type="GO" id="GO:0005886">
    <property type="term" value="C:plasma membrane"/>
    <property type="evidence" value="ECO:0007669"/>
    <property type="project" value="UniProtKB-SubCell"/>
</dbReference>
<proteinExistence type="inferred from homology"/>
<feature type="compositionally biased region" description="Low complexity" evidence="7">
    <location>
        <begin position="89"/>
        <end position="110"/>
    </location>
</feature>
<dbReference type="GO" id="GO:0022857">
    <property type="term" value="F:transmembrane transporter activity"/>
    <property type="evidence" value="ECO:0007669"/>
    <property type="project" value="InterPro"/>
</dbReference>
<dbReference type="AlphaFoldDB" id="A0A7D7Q438"/>
<feature type="compositionally biased region" description="Low complexity" evidence="7">
    <location>
        <begin position="166"/>
        <end position="182"/>
    </location>
</feature>
<gene>
    <name evidence="11" type="ORF">CIB50_0001252</name>
</gene>
<keyword evidence="3 8" id="KW-0812">Transmembrane</keyword>
<feature type="transmembrane region" description="Helical" evidence="8">
    <location>
        <begin position="613"/>
        <end position="631"/>
    </location>
</feature>
<dbReference type="InterPro" id="IPR024528">
    <property type="entry name" value="ThrE_2"/>
</dbReference>
<reference evidence="12" key="1">
    <citation type="submission" date="2017-08" db="EMBL/GenBank/DDBJ databases">
        <title>Draft Genome Sequence of Kocuria varians 80.</title>
        <authorList>
            <person name="Minaev M."/>
            <person name="Kurbakov K.A."/>
            <person name="Solodovnikova G.I."/>
            <person name="Kuznetsova O.A."/>
            <person name="Lisitsyn A.B."/>
        </authorList>
    </citation>
    <scope>NUCLEOTIDE SEQUENCE [LARGE SCALE GENOMIC DNA]</scope>
    <source>
        <strain evidence="12">80</strain>
    </source>
</reference>
<sequence>MSVTDQLTRLAHQGYPSSGESGDSGGVNGEPFGPGGDTALHAAVRGTAPRRRIAPTARPTEEQAAQAQRRSAAAHADPGTTASPRLPDKGAPGAHAPATHAPATASPKATALPVLTPRQIAEDRAGSGHRGGVPAALTEPIGSVSRRSAAASTSPVERPETVAHEIAPATTAIPRATYPATRVKPSRAPRSLLRSLVQGEAAPTAPMRVVDRLTATPFQNLRKFGDSTDRQARRTLNFALRLAETMFHYGADALDVENAIIAVCATYGVENLDVDITNQSVTINYVAESTTTGKLGRAASTAKDTHGEGGSSAHPTTSFDGVPGTTAEHRRAAPSQESPQDRDEHDPWGDSTTSSHTVMRVVRSWTDNYAGLADSHQLVTRIIEGEMPLREAERELKEINARPKPYPRWMVLAATIIAAGTLTLALGGTIVGAVVAMGSATVVQLVTAKLGAWRIPEFFSLGANALVITLIAMVISALGVELYPPKVIAGGLIMLLPTTRMVSTMQDAINGFPVTAAGRLLSTAMAFLAIVAGIAIGVSLTVRLADVPGIDISQSSFTPAGVLRNVVFMLVSTALIAVLMQAKPRHIPPALLAAFAGLLVYHGIGLVDPGARLATGVAAVVSGCVAALLAARARIPQAVLAIPAMTFLLPGLTLFRGMYAITVENETAGQGITELLNAMASIVLLAAGVVLAKYLMRPFIEQMQHLSQRRNRRR</sequence>
<dbReference type="InterPro" id="IPR050539">
    <property type="entry name" value="ThrE_Dicarb/AminoAcid_Exp"/>
</dbReference>
<evidence type="ECO:0000256" key="7">
    <source>
        <dbReference type="SAM" id="MobiDB-lite"/>
    </source>
</evidence>
<comment type="similarity">
    <text evidence="6">Belongs to the ThrE exporter (TC 2.A.79) family.</text>
</comment>
<feature type="transmembrane region" description="Helical" evidence="8">
    <location>
        <begin position="458"/>
        <end position="477"/>
    </location>
</feature>
<feature type="transmembrane region" description="Helical" evidence="8">
    <location>
        <begin position="520"/>
        <end position="542"/>
    </location>
</feature>
<evidence type="ECO:0008006" key="13">
    <source>
        <dbReference type="Google" id="ProtNLM"/>
    </source>
</evidence>